<dbReference type="EMBL" id="CAJVPQ010000640">
    <property type="protein sequence ID" value="CAG8498814.1"/>
    <property type="molecule type" value="Genomic_DNA"/>
</dbReference>
<accession>A0A9N9EYN1</accession>
<dbReference type="OrthoDB" id="2445222at2759"/>
<dbReference type="Proteomes" id="UP000789570">
    <property type="component" value="Unassembled WGS sequence"/>
</dbReference>
<organism evidence="1 2">
    <name type="scientific">Funneliformis caledonium</name>
    <dbReference type="NCBI Taxonomy" id="1117310"/>
    <lineage>
        <taxon>Eukaryota</taxon>
        <taxon>Fungi</taxon>
        <taxon>Fungi incertae sedis</taxon>
        <taxon>Mucoromycota</taxon>
        <taxon>Glomeromycotina</taxon>
        <taxon>Glomeromycetes</taxon>
        <taxon>Glomerales</taxon>
        <taxon>Glomeraceae</taxon>
        <taxon>Funneliformis</taxon>
    </lineage>
</organism>
<gene>
    <name evidence="1" type="ORF">FCALED_LOCUS3596</name>
</gene>
<reference evidence="1" key="1">
    <citation type="submission" date="2021-06" db="EMBL/GenBank/DDBJ databases">
        <authorList>
            <person name="Kallberg Y."/>
            <person name="Tangrot J."/>
            <person name="Rosling A."/>
        </authorList>
    </citation>
    <scope>NUCLEOTIDE SEQUENCE</scope>
    <source>
        <strain evidence="1">UK204</strain>
    </source>
</reference>
<evidence type="ECO:0000313" key="1">
    <source>
        <dbReference type="EMBL" id="CAG8498814.1"/>
    </source>
</evidence>
<comment type="caution">
    <text evidence="1">The sequence shown here is derived from an EMBL/GenBank/DDBJ whole genome shotgun (WGS) entry which is preliminary data.</text>
</comment>
<name>A0A9N9EYN1_9GLOM</name>
<keyword evidence="2" id="KW-1185">Reference proteome</keyword>
<protein>
    <submittedName>
        <fullName evidence="1">9032_t:CDS:1</fullName>
    </submittedName>
</protein>
<proteinExistence type="predicted"/>
<sequence length="88" mass="10363">MTQFLMMFKTIVQAKGTQEIEESEGNDKNKEVPPVSVKKAVDVLKTFVNFFEWNYSEFDVDGLCIFRIVRVKFKKVEYTCNKIRLDTE</sequence>
<dbReference type="AlphaFoldDB" id="A0A9N9EYN1"/>
<evidence type="ECO:0000313" key="2">
    <source>
        <dbReference type="Proteomes" id="UP000789570"/>
    </source>
</evidence>